<comment type="caution">
    <text evidence="1">The sequence shown here is derived from an EMBL/GenBank/DDBJ whole genome shotgun (WGS) entry which is preliminary data.</text>
</comment>
<reference evidence="1 2" key="1">
    <citation type="journal article" date="2016" name="Nat. Commun.">
        <title>Thousands of microbial genomes shed light on interconnected biogeochemical processes in an aquifer system.</title>
        <authorList>
            <person name="Anantharaman K."/>
            <person name="Brown C.T."/>
            <person name="Hug L.A."/>
            <person name="Sharon I."/>
            <person name="Castelle C.J."/>
            <person name="Probst A.J."/>
            <person name="Thomas B.C."/>
            <person name="Singh A."/>
            <person name="Wilkins M.J."/>
            <person name="Karaoz U."/>
            <person name="Brodie E.L."/>
            <person name="Williams K.H."/>
            <person name="Hubbard S.S."/>
            <person name="Banfield J.F."/>
        </authorList>
    </citation>
    <scope>NUCLEOTIDE SEQUENCE [LARGE SCALE GENOMIC DNA]</scope>
</reference>
<gene>
    <name evidence="1" type="ORF">A2949_01055</name>
</gene>
<dbReference type="Proteomes" id="UP000178585">
    <property type="component" value="Unassembled WGS sequence"/>
</dbReference>
<organism evidence="1 2">
    <name type="scientific">Candidatus Adlerbacteria bacterium RIFCSPLOWO2_01_FULL_54_21b</name>
    <dbReference type="NCBI Taxonomy" id="1797245"/>
    <lineage>
        <taxon>Bacteria</taxon>
        <taxon>Candidatus Adleribacteriota</taxon>
    </lineage>
</organism>
<evidence type="ECO:0000313" key="2">
    <source>
        <dbReference type="Proteomes" id="UP000178585"/>
    </source>
</evidence>
<proteinExistence type="predicted"/>
<dbReference type="STRING" id="1797245.A2949_01055"/>
<accession>A0A1F4XX60</accession>
<protein>
    <submittedName>
        <fullName evidence="1">Uncharacterized protein</fullName>
    </submittedName>
</protein>
<dbReference type="AlphaFoldDB" id="A0A1F4XX60"/>
<sequence length="150" mass="16867">MKNTLLIGGAVIALLVVGVWWSQGMQASDSDVISRNGIHWHPTLAIYTKGVQQEIPANIGVGLQYEGMPTYDSGMRMSAIHTHDDMPVVHLEFSGTVRENDLKLGNFFRIWGKDMSSFGSNMRMMVNGVPNTEFEQYIMRDGNIIELRYD</sequence>
<dbReference type="EMBL" id="MEWZ01000028">
    <property type="protein sequence ID" value="OGC86224.1"/>
    <property type="molecule type" value="Genomic_DNA"/>
</dbReference>
<name>A0A1F4XX60_9BACT</name>
<evidence type="ECO:0000313" key="1">
    <source>
        <dbReference type="EMBL" id="OGC86224.1"/>
    </source>
</evidence>